<accession>A0A5S6QGD4</accession>
<protein>
    <submittedName>
        <fullName evidence="2">Hemocyanin C-terminal domain-containing protein</fullName>
    </submittedName>
</protein>
<proteinExistence type="predicted"/>
<organism evidence="1 2">
    <name type="scientific">Trichuris muris</name>
    <name type="common">Mouse whipworm</name>
    <dbReference type="NCBI Taxonomy" id="70415"/>
    <lineage>
        <taxon>Eukaryota</taxon>
        <taxon>Metazoa</taxon>
        <taxon>Ecdysozoa</taxon>
        <taxon>Nematoda</taxon>
        <taxon>Enoplea</taxon>
        <taxon>Dorylaimia</taxon>
        <taxon>Trichinellida</taxon>
        <taxon>Trichuridae</taxon>
        <taxon>Trichuris</taxon>
    </lineage>
</organism>
<evidence type="ECO:0000313" key="1">
    <source>
        <dbReference type="Proteomes" id="UP000046395"/>
    </source>
</evidence>
<sequence>MEWKKTVKIRTRHSILSLTAESGYHESSEGLRPFRISTVQDFVNSGFVNPAFRQVGISSIRDYDFGIPFFRDFDVRDFDRHRFIQEFTVTN</sequence>
<dbReference type="WBParaSite" id="TMUE_2000006190.1">
    <property type="protein sequence ID" value="TMUE_2000006190.1"/>
    <property type="gene ID" value="WBGene00299506"/>
</dbReference>
<evidence type="ECO:0000313" key="2">
    <source>
        <dbReference type="WBParaSite" id="TMUE_2000006190.1"/>
    </source>
</evidence>
<name>A0A5S6QGD4_TRIMR</name>
<reference evidence="2" key="1">
    <citation type="submission" date="2019-12" db="UniProtKB">
        <authorList>
            <consortium name="WormBaseParasite"/>
        </authorList>
    </citation>
    <scope>IDENTIFICATION</scope>
</reference>
<dbReference type="Proteomes" id="UP000046395">
    <property type="component" value="Unassembled WGS sequence"/>
</dbReference>
<keyword evidence="1" id="KW-1185">Reference proteome</keyword>
<dbReference type="AlphaFoldDB" id="A0A5S6QGD4"/>